<dbReference type="OrthoDB" id="27934at2759"/>
<keyword evidence="2" id="KW-1133">Transmembrane helix</keyword>
<keyword evidence="2" id="KW-0812">Transmembrane</keyword>
<dbReference type="PANTHER" id="PTHR11102">
    <property type="entry name" value="SEL-1-LIKE PROTEIN"/>
    <property type="match status" value="1"/>
</dbReference>
<evidence type="ECO:0008006" key="5">
    <source>
        <dbReference type="Google" id="ProtNLM"/>
    </source>
</evidence>
<dbReference type="Proteomes" id="UP000092555">
    <property type="component" value="Unassembled WGS sequence"/>
</dbReference>
<comment type="caution">
    <text evidence="3">The sequence shown here is derived from an EMBL/GenBank/DDBJ whole genome shotgun (WGS) entry which is preliminary data.</text>
</comment>
<dbReference type="RefSeq" id="XP_018710750.1">
    <property type="nucleotide sequence ID" value="XM_018858918.1"/>
</dbReference>
<dbReference type="SMART" id="SM00671">
    <property type="entry name" value="SEL1"/>
    <property type="match status" value="6"/>
</dbReference>
<organism evidence="3 4">
    <name type="scientific">Metschnikowia bicuspidata var. bicuspidata NRRL YB-4993</name>
    <dbReference type="NCBI Taxonomy" id="869754"/>
    <lineage>
        <taxon>Eukaryota</taxon>
        <taxon>Fungi</taxon>
        <taxon>Dikarya</taxon>
        <taxon>Ascomycota</taxon>
        <taxon>Saccharomycotina</taxon>
        <taxon>Pichiomycetes</taxon>
        <taxon>Metschnikowiaceae</taxon>
        <taxon>Metschnikowia</taxon>
    </lineage>
</organism>
<comment type="similarity">
    <text evidence="1">Belongs to the sel-1 family.</text>
</comment>
<keyword evidence="2" id="KW-0472">Membrane</keyword>
<dbReference type="GeneID" id="30031894"/>
<dbReference type="SUPFAM" id="SSF81901">
    <property type="entry name" value="HCP-like"/>
    <property type="match status" value="2"/>
</dbReference>
<dbReference type="STRING" id="869754.A0A1A0H8L7"/>
<dbReference type="InterPro" id="IPR050767">
    <property type="entry name" value="Sel1_AlgK"/>
</dbReference>
<dbReference type="Gene3D" id="1.25.40.10">
    <property type="entry name" value="Tetratricopeptide repeat domain"/>
    <property type="match status" value="2"/>
</dbReference>
<evidence type="ECO:0000256" key="1">
    <source>
        <dbReference type="ARBA" id="ARBA00038101"/>
    </source>
</evidence>
<dbReference type="EMBL" id="LXTC01000004">
    <property type="protein sequence ID" value="OBA20228.1"/>
    <property type="molecule type" value="Genomic_DNA"/>
</dbReference>
<name>A0A1A0H8L7_9ASCO</name>
<dbReference type="PANTHER" id="PTHR11102:SF160">
    <property type="entry name" value="ERAD-ASSOCIATED E3 UBIQUITIN-PROTEIN LIGASE COMPONENT HRD3"/>
    <property type="match status" value="1"/>
</dbReference>
<dbReference type="InterPro" id="IPR011990">
    <property type="entry name" value="TPR-like_helical_dom_sf"/>
</dbReference>
<protein>
    <recommendedName>
        <fullName evidence="5">HCP-like protein</fullName>
    </recommendedName>
</protein>
<keyword evidence="4" id="KW-1185">Reference proteome</keyword>
<dbReference type="Pfam" id="PF08238">
    <property type="entry name" value="Sel1"/>
    <property type="match status" value="6"/>
</dbReference>
<dbReference type="AlphaFoldDB" id="A0A1A0H8L7"/>
<evidence type="ECO:0000313" key="4">
    <source>
        <dbReference type="Proteomes" id="UP000092555"/>
    </source>
</evidence>
<gene>
    <name evidence="3" type="ORF">METBIDRAFT_78679</name>
</gene>
<proteinExistence type="inferred from homology"/>
<evidence type="ECO:0000313" key="3">
    <source>
        <dbReference type="EMBL" id="OBA20228.1"/>
    </source>
</evidence>
<feature type="transmembrane region" description="Helical" evidence="2">
    <location>
        <begin position="694"/>
        <end position="712"/>
    </location>
</feature>
<evidence type="ECO:0000256" key="2">
    <source>
        <dbReference type="SAM" id="Phobius"/>
    </source>
</evidence>
<reference evidence="3 4" key="1">
    <citation type="submission" date="2016-05" db="EMBL/GenBank/DDBJ databases">
        <title>Comparative genomics of biotechnologically important yeasts.</title>
        <authorList>
            <consortium name="DOE Joint Genome Institute"/>
            <person name="Riley R."/>
            <person name="Haridas S."/>
            <person name="Wolfe K.H."/>
            <person name="Lopes M.R."/>
            <person name="Hittinger C.T."/>
            <person name="Goker M."/>
            <person name="Salamov A."/>
            <person name="Wisecaver J."/>
            <person name="Long T.M."/>
            <person name="Aerts A.L."/>
            <person name="Barry K."/>
            <person name="Choi C."/>
            <person name="Clum A."/>
            <person name="Coughlan A.Y."/>
            <person name="Deshpande S."/>
            <person name="Douglass A.P."/>
            <person name="Hanson S.J."/>
            <person name="Klenk H.-P."/>
            <person name="LaButti K."/>
            <person name="Lapidus A."/>
            <person name="Lindquist E."/>
            <person name="Lipzen A."/>
            <person name="Meier-kolthoff J.P."/>
            <person name="Ohm R.A."/>
            <person name="Otillar R.P."/>
            <person name="Pangilinan J."/>
            <person name="Peng Y."/>
            <person name="Rokas A."/>
            <person name="Rosa C.A."/>
            <person name="Scheuner C."/>
            <person name="Sibirny A.A."/>
            <person name="Slot J.C."/>
            <person name="Stielow J.B."/>
            <person name="Sun H."/>
            <person name="Kurtzman C.P."/>
            <person name="Blackwell M."/>
            <person name="Grigoriev I.V."/>
            <person name="Jeffries T.W."/>
        </authorList>
    </citation>
    <scope>NUCLEOTIDE SEQUENCE [LARGE SCALE GENOMIC DNA]</scope>
    <source>
        <strain evidence="3 4">NRRL YB-4993</strain>
    </source>
</reference>
<sequence length="747" mass="84022">MAQLAQLPPKFEGEVPVFSHTNLHRGIHVPQYNLSLHDYESEPPRRVPARVLQPLAQLQQACDMGSAAAAVALADIYTFGNYSVPPDYPRALALYRRGVQTRADGHAYFMMAHFYQTGMFGELAPDRQRARVYYEFAARNGHAGAVLVLAYQHLNGVGCQASCDTAQFYYSSLARQAVQQAHEQWWLVPEDRVAYNVHIADFHGGLYGARISESESSVLSDIDSFVRLRASLKDQSLDALESRLLDVYFDALLHHSAGFFSPQNATQVHHEMLECVDLGRAEHAAGRLENPLALDRQIWRKCQNLLGHMYLAGQGVPRDLAQAHRWLSLALALQPDKENLLDMALLRRLDPTTHGLLSPLCVRYLQDAATNGSSHGVFLYAQNLVAPRSPLETTYVDLTYDLLRTATRRGHPQAMFYFADAVELGFAESKGELFTCPELVLFYKSFVEHAEPVLLPHLSYAFQELAHGNYKNALLGYLIAAEQGLLNSQLSAAYLLYQTEPLFAWKRKTYNATRVQAALRYLDLASSQDHVDSTILLGDLYANGLPGGALAPDHEKAFAYYTAAALYASAHACYKLGYMYEYGLGVPNSSPDYYMAKRYYDLSIKYYQDLDTMLLTLESKPSTSAIKWALLRLRLKFLLSDSEKRDDAESTGWLDTLKNLARSKDIGDLDEKAAARAQAHAEGEAYEQQDDYQIFDYIVLIFTLAFFLYVGFQNLRRQFRRVGQRVNAGHADGANAPRFQVEFFFAI</sequence>
<dbReference type="InterPro" id="IPR006597">
    <property type="entry name" value="Sel1-like"/>
</dbReference>
<accession>A0A1A0H8L7</accession>